<organism evidence="3 4">
    <name type="scientific">Methylobacterium dankookense</name>
    <dbReference type="NCBI Taxonomy" id="560405"/>
    <lineage>
        <taxon>Bacteria</taxon>
        <taxon>Pseudomonadati</taxon>
        <taxon>Pseudomonadota</taxon>
        <taxon>Alphaproteobacteria</taxon>
        <taxon>Hyphomicrobiales</taxon>
        <taxon>Methylobacteriaceae</taxon>
        <taxon>Methylobacterium</taxon>
    </lineage>
</organism>
<evidence type="ECO:0000313" key="5">
    <source>
        <dbReference type="Proteomes" id="UP001055303"/>
    </source>
</evidence>
<accession>A0A564G3W9</accession>
<reference evidence="2" key="3">
    <citation type="submission" date="2021-08" db="EMBL/GenBank/DDBJ databases">
        <authorList>
            <person name="Tani A."/>
            <person name="Ola A."/>
            <person name="Ogura Y."/>
            <person name="Katsura K."/>
            <person name="Hayashi T."/>
        </authorList>
    </citation>
    <scope>NUCLEOTIDE SEQUENCE</scope>
    <source>
        <strain evidence="2">DSM 22415</strain>
    </source>
</reference>
<dbReference type="Proteomes" id="UP000401717">
    <property type="component" value="Unassembled WGS sequence"/>
</dbReference>
<evidence type="ECO:0000256" key="1">
    <source>
        <dbReference type="SAM" id="SignalP"/>
    </source>
</evidence>
<reference evidence="2" key="2">
    <citation type="journal article" date="2021" name="Front. Microbiol.">
        <title>Comprehensive Comparative Genomics and Phenotyping of Methylobacterium Species.</title>
        <authorList>
            <person name="Alessa O."/>
            <person name="Ogura Y."/>
            <person name="Fujitani Y."/>
            <person name="Takami H."/>
            <person name="Hayashi T."/>
            <person name="Sahin N."/>
            <person name="Tani A."/>
        </authorList>
    </citation>
    <scope>NUCLEOTIDE SEQUENCE</scope>
    <source>
        <strain evidence="2">DSM 22415</strain>
    </source>
</reference>
<feature type="chain" id="PRO_5021821390" evidence="1">
    <location>
        <begin position="23"/>
        <end position="125"/>
    </location>
</feature>
<reference evidence="3 4" key="1">
    <citation type="submission" date="2019-06" db="EMBL/GenBank/DDBJ databases">
        <authorList>
            <person name="Rodrigo-Torres L."/>
            <person name="Arahal R. D."/>
            <person name="Lucena T."/>
        </authorList>
    </citation>
    <scope>NUCLEOTIDE SEQUENCE [LARGE SCALE GENOMIC DNA]</scope>
    <source>
        <strain evidence="3 4">SW08-7</strain>
    </source>
</reference>
<evidence type="ECO:0000313" key="4">
    <source>
        <dbReference type="Proteomes" id="UP000401717"/>
    </source>
</evidence>
<protein>
    <submittedName>
        <fullName evidence="3">Uncharacterized protein</fullName>
    </submittedName>
</protein>
<keyword evidence="1" id="KW-0732">Signal</keyword>
<evidence type="ECO:0000313" key="2">
    <source>
        <dbReference type="EMBL" id="GJD58686.1"/>
    </source>
</evidence>
<feature type="signal peptide" evidence="1">
    <location>
        <begin position="1"/>
        <end position="22"/>
    </location>
</feature>
<dbReference type="Proteomes" id="UP001055303">
    <property type="component" value="Unassembled WGS sequence"/>
</dbReference>
<name>A0A564G3W9_9HYPH</name>
<gene>
    <name evidence="2" type="ORF">IFDJLNFL_4609</name>
    <name evidence="3" type="ORF">MTDSW087_04920</name>
</gene>
<dbReference type="EMBL" id="CABFVH010000048">
    <property type="protein sequence ID" value="VUF15185.1"/>
    <property type="molecule type" value="Genomic_DNA"/>
</dbReference>
<dbReference type="AlphaFoldDB" id="A0A564G3W9"/>
<dbReference type="EMBL" id="BPQI01000164">
    <property type="protein sequence ID" value="GJD58686.1"/>
    <property type="molecule type" value="Genomic_DNA"/>
</dbReference>
<dbReference type="OrthoDB" id="8006116at2"/>
<sequence length="125" mass="13483">MIAARIALSLGLSIAAAAPAAAAPFVRTVTVDHARFAACAFSVLDREYPDQITLTDLRGLETIRIVGTITAVGLISSSTQRWLEMEIRKAGKGAVVEVQPKFTIFGDDHYAQRTWKEIQGCLPPA</sequence>
<dbReference type="RefSeq" id="WP_144767561.1">
    <property type="nucleotide sequence ID" value="NZ_BPQI01000164.1"/>
</dbReference>
<evidence type="ECO:0000313" key="3">
    <source>
        <dbReference type="EMBL" id="VUF15185.1"/>
    </source>
</evidence>
<keyword evidence="5" id="KW-1185">Reference proteome</keyword>
<proteinExistence type="predicted"/>